<gene>
    <name evidence="3" type="ORF">BJ963_003557</name>
</gene>
<dbReference type="Pfam" id="PF18970">
    <property type="entry name" value="DUF5709"/>
    <property type="match status" value="1"/>
</dbReference>
<dbReference type="InterPro" id="IPR043763">
    <property type="entry name" value="DUF5709"/>
</dbReference>
<feature type="compositionally biased region" description="Acidic residues" evidence="1">
    <location>
        <begin position="1"/>
        <end position="13"/>
    </location>
</feature>
<evidence type="ECO:0000259" key="2">
    <source>
        <dbReference type="Pfam" id="PF18970"/>
    </source>
</evidence>
<feature type="domain" description="DUF5709" evidence="2">
    <location>
        <begin position="97"/>
        <end position="143"/>
    </location>
</feature>
<evidence type="ECO:0000313" key="4">
    <source>
        <dbReference type="Proteomes" id="UP000589620"/>
    </source>
</evidence>
<evidence type="ECO:0000313" key="3">
    <source>
        <dbReference type="EMBL" id="NYD76038.1"/>
    </source>
</evidence>
<feature type="compositionally biased region" description="Basic and acidic residues" evidence="1">
    <location>
        <begin position="59"/>
        <end position="72"/>
    </location>
</feature>
<comment type="caution">
    <text evidence="3">The sequence shown here is derived from an EMBL/GenBank/DDBJ whole genome shotgun (WGS) entry which is preliminary data.</text>
</comment>
<feature type="region of interest" description="Disordered" evidence="1">
    <location>
        <begin position="59"/>
        <end position="93"/>
    </location>
</feature>
<proteinExistence type="predicted"/>
<sequence>MSDAGTEYDDLSDGLELLPTDESLDGDELGDDVDELSYSPLDYRPADLAWGYTPREAHTHEPLSARLAREVPEVSDDDYGDGLGDTSDTDGELLDDQVGTLRAGRIVFAEPDSVEPESEFWALDVGIDGGESSAEEAAVHIVEQDDLY</sequence>
<keyword evidence="4" id="KW-1185">Reference proteome</keyword>
<reference evidence="3 4" key="1">
    <citation type="submission" date="2020-07" db="EMBL/GenBank/DDBJ databases">
        <title>Sequencing the genomes of 1000 actinobacteria strains.</title>
        <authorList>
            <person name="Klenk H.-P."/>
        </authorList>
    </citation>
    <scope>NUCLEOTIDE SEQUENCE [LARGE SCALE GENOMIC DNA]</scope>
    <source>
        <strain evidence="3 4">DSM 23871</strain>
    </source>
</reference>
<feature type="compositionally biased region" description="Acidic residues" evidence="1">
    <location>
        <begin position="22"/>
        <end position="35"/>
    </location>
</feature>
<evidence type="ECO:0000256" key="1">
    <source>
        <dbReference type="SAM" id="MobiDB-lite"/>
    </source>
</evidence>
<accession>A0A852T335</accession>
<feature type="region of interest" description="Disordered" evidence="1">
    <location>
        <begin position="1"/>
        <end position="38"/>
    </location>
</feature>
<dbReference type="RefSeq" id="WP_179457792.1">
    <property type="nucleotide sequence ID" value="NZ_BAAAPX010000001.1"/>
</dbReference>
<dbReference type="AlphaFoldDB" id="A0A852T335"/>
<protein>
    <recommendedName>
        <fullName evidence="2">DUF5709 domain-containing protein</fullName>
    </recommendedName>
</protein>
<dbReference type="EMBL" id="JACCBJ010000001">
    <property type="protein sequence ID" value="NYD76038.1"/>
    <property type="molecule type" value="Genomic_DNA"/>
</dbReference>
<name>A0A852T335_9MICO</name>
<organism evidence="3 4">
    <name type="scientific">Leifsonia soli</name>
    <dbReference type="NCBI Taxonomy" id="582665"/>
    <lineage>
        <taxon>Bacteria</taxon>
        <taxon>Bacillati</taxon>
        <taxon>Actinomycetota</taxon>
        <taxon>Actinomycetes</taxon>
        <taxon>Micrococcales</taxon>
        <taxon>Microbacteriaceae</taxon>
        <taxon>Leifsonia</taxon>
    </lineage>
</organism>
<dbReference type="Proteomes" id="UP000589620">
    <property type="component" value="Unassembled WGS sequence"/>
</dbReference>